<dbReference type="SUPFAM" id="SSF53335">
    <property type="entry name" value="S-adenosyl-L-methionine-dependent methyltransferases"/>
    <property type="match status" value="1"/>
</dbReference>
<dbReference type="KEGG" id="rml:FF011L_04620"/>
<organism evidence="1 2">
    <name type="scientific">Roseimaritima multifibrata</name>
    <dbReference type="NCBI Taxonomy" id="1930274"/>
    <lineage>
        <taxon>Bacteria</taxon>
        <taxon>Pseudomonadati</taxon>
        <taxon>Planctomycetota</taxon>
        <taxon>Planctomycetia</taxon>
        <taxon>Pirellulales</taxon>
        <taxon>Pirellulaceae</taxon>
        <taxon>Roseimaritima</taxon>
    </lineage>
</organism>
<name>A0A517MA14_9BACT</name>
<keyword evidence="2" id="KW-1185">Reference proteome</keyword>
<evidence type="ECO:0008006" key="3">
    <source>
        <dbReference type="Google" id="ProtNLM"/>
    </source>
</evidence>
<dbReference type="Proteomes" id="UP000320672">
    <property type="component" value="Chromosome"/>
</dbReference>
<dbReference type="AlphaFoldDB" id="A0A517MA14"/>
<dbReference type="EMBL" id="CP036262">
    <property type="protein sequence ID" value="QDS91729.1"/>
    <property type="molecule type" value="Genomic_DNA"/>
</dbReference>
<sequence length="218" mass="25017">MYFDYNQALFHPDRDEIVVKRCGGKRVLHIGACDSPHAQEKLNSGMLLHTKITEVAGECLGIDIDQESIDLLRKRGIDNIELRNLHDLDHSSFDADVIVFGETIEHLENPGECLASLHRYMGESAQLIVSTPNCFGLWLFTQSLRNFEKLHDDHQIGFTLGLLSQHLNRFGFKIDQFYFTFLPRAKSKWWRNCWRGIAKVRPGVAETLCVVCSKNQRT</sequence>
<reference evidence="1 2" key="1">
    <citation type="submission" date="2019-02" db="EMBL/GenBank/DDBJ databases">
        <title>Deep-cultivation of Planctomycetes and their phenomic and genomic characterization uncovers novel biology.</title>
        <authorList>
            <person name="Wiegand S."/>
            <person name="Jogler M."/>
            <person name="Boedeker C."/>
            <person name="Pinto D."/>
            <person name="Vollmers J."/>
            <person name="Rivas-Marin E."/>
            <person name="Kohn T."/>
            <person name="Peeters S.H."/>
            <person name="Heuer A."/>
            <person name="Rast P."/>
            <person name="Oberbeckmann S."/>
            <person name="Bunk B."/>
            <person name="Jeske O."/>
            <person name="Meyerdierks A."/>
            <person name="Storesund J.E."/>
            <person name="Kallscheuer N."/>
            <person name="Luecker S."/>
            <person name="Lage O.M."/>
            <person name="Pohl T."/>
            <person name="Merkel B.J."/>
            <person name="Hornburger P."/>
            <person name="Mueller R.-W."/>
            <person name="Bruemmer F."/>
            <person name="Labrenz M."/>
            <person name="Spormann A.M."/>
            <person name="Op den Camp H."/>
            <person name="Overmann J."/>
            <person name="Amann R."/>
            <person name="Jetten M.S.M."/>
            <person name="Mascher T."/>
            <person name="Medema M.H."/>
            <person name="Devos D.P."/>
            <person name="Kaster A.-K."/>
            <person name="Ovreas L."/>
            <person name="Rohde M."/>
            <person name="Galperin M.Y."/>
            <person name="Jogler C."/>
        </authorList>
    </citation>
    <scope>NUCLEOTIDE SEQUENCE [LARGE SCALE GENOMIC DNA]</scope>
    <source>
        <strain evidence="1 2">FF011L</strain>
    </source>
</reference>
<protein>
    <recommendedName>
        <fullName evidence="3">Bifunctional 3-demethylubiquinone-9 3-methyltransferase/ 2-octaprenyl-6-hydroxy phenol methylase</fullName>
    </recommendedName>
</protein>
<accession>A0A517MA14</accession>
<proteinExistence type="predicted"/>
<dbReference type="InterPro" id="IPR029063">
    <property type="entry name" value="SAM-dependent_MTases_sf"/>
</dbReference>
<evidence type="ECO:0000313" key="2">
    <source>
        <dbReference type="Proteomes" id="UP000320672"/>
    </source>
</evidence>
<dbReference type="Pfam" id="PF13489">
    <property type="entry name" value="Methyltransf_23"/>
    <property type="match status" value="1"/>
</dbReference>
<gene>
    <name evidence="1" type="ORF">FF011L_04620</name>
</gene>
<evidence type="ECO:0000313" key="1">
    <source>
        <dbReference type="EMBL" id="QDS91729.1"/>
    </source>
</evidence>
<dbReference type="Gene3D" id="3.40.50.150">
    <property type="entry name" value="Vaccinia Virus protein VP39"/>
    <property type="match status" value="1"/>
</dbReference>